<gene>
    <name evidence="2" type="ORF">FA13DRAFT_1788317</name>
</gene>
<dbReference type="EMBL" id="QPFP01000007">
    <property type="protein sequence ID" value="TEB35706.1"/>
    <property type="molecule type" value="Genomic_DNA"/>
</dbReference>
<dbReference type="AlphaFoldDB" id="A0A4Y7TNH9"/>
<evidence type="ECO:0000313" key="3">
    <source>
        <dbReference type="Proteomes" id="UP000298030"/>
    </source>
</evidence>
<keyword evidence="3" id="KW-1185">Reference proteome</keyword>
<reference evidence="2 3" key="1">
    <citation type="journal article" date="2019" name="Nat. Ecol. Evol.">
        <title>Megaphylogeny resolves global patterns of mushroom evolution.</title>
        <authorList>
            <person name="Varga T."/>
            <person name="Krizsan K."/>
            <person name="Foldi C."/>
            <person name="Dima B."/>
            <person name="Sanchez-Garcia M."/>
            <person name="Sanchez-Ramirez S."/>
            <person name="Szollosi G.J."/>
            <person name="Szarkandi J.G."/>
            <person name="Papp V."/>
            <person name="Albert L."/>
            <person name="Andreopoulos W."/>
            <person name="Angelini C."/>
            <person name="Antonin V."/>
            <person name="Barry K.W."/>
            <person name="Bougher N.L."/>
            <person name="Buchanan P."/>
            <person name="Buyck B."/>
            <person name="Bense V."/>
            <person name="Catcheside P."/>
            <person name="Chovatia M."/>
            <person name="Cooper J."/>
            <person name="Damon W."/>
            <person name="Desjardin D."/>
            <person name="Finy P."/>
            <person name="Geml J."/>
            <person name="Haridas S."/>
            <person name="Hughes K."/>
            <person name="Justo A."/>
            <person name="Karasinski D."/>
            <person name="Kautmanova I."/>
            <person name="Kiss B."/>
            <person name="Kocsube S."/>
            <person name="Kotiranta H."/>
            <person name="LaButti K.M."/>
            <person name="Lechner B.E."/>
            <person name="Liimatainen K."/>
            <person name="Lipzen A."/>
            <person name="Lukacs Z."/>
            <person name="Mihaltcheva S."/>
            <person name="Morgado L.N."/>
            <person name="Niskanen T."/>
            <person name="Noordeloos M.E."/>
            <person name="Ohm R.A."/>
            <person name="Ortiz-Santana B."/>
            <person name="Ovrebo C."/>
            <person name="Racz N."/>
            <person name="Riley R."/>
            <person name="Savchenko A."/>
            <person name="Shiryaev A."/>
            <person name="Soop K."/>
            <person name="Spirin V."/>
            <person name="Szebenyi C."/>
            <person name="Tomsovsky M."/>
            <person name="Tulloss R.E."/>
            <person name="Uehling J."/>
            <person name="Grigoriev I.V."/>
            <person name="Vagvolgyi C."/>
            <person name="Papp T."/>
            <person name="Martin F.M."/>
            <person name="Miettinen O."/>
            <person name="Hibbett D.S."/>
            <person name="Nagy L.G."/>
        </authorList>
    </citation>
    <scope>NUCLEOTIDE SEQUENCE [LARGE SCALE GENOMIC DNA]</scope>
    <source>
        <strain evidence="2 3">FP101781</strain>
    </source>
</reference>
<name>A0A4Y7TNH9_COPMI</name>
<evidence type="ECO:0000313" key="2">
    <source>
        <dbReference type="EMBL" id="TEB35706.1"/>
    </source>
</evidence>
<dbReference type="OrthoDB" id="3268641at2759"/>
<feature type="compositionally biased region" description="Basic and acidic residues" evidence="1">
    <location>
        <begin position="573"/>
        <end position="585"/>
    </location>
</feature>
<organism evidence="2 3">
    <name type="scientific">Coprinellus micaceus</name>
    <name type="common">Glistening ink-cap mushroom</name>
    <name type="synonym">Coprinus micaceus</name>
    <dbReference type="NCBI Taxonomy" id="71717"/>
    <lineage>
        <taxon>Eukaryota</taxon>
        <taxon>Fungi</taxon>
        <taxon>Dikarya</taxon>
        <taxon>Basidiomycota</taxon>
        <taxon>Agaricomycotina</taxon>
        <taxon>Agaricomycetes</taxon>
        <taxon>Agaricomycetidae</taxon>
        <taxon>Agaricales</taxon>
        <taxon>Agaricineae</taxon>
        <taxon>Psathyrellaceae</taxon>
        <taxon>Coprinellus</taxon>
    </lineage>
</organism>
<proteinExistence type="predicted"/>
<accession>A0A4Y7TNH9</accession>
<dbReference type="STRING" id="71717.A0A4Y7TNH9"/>
<feature type="compositionally biased region" description="Low complexity" evidence="1">
    <location>
        <begin position="587"/>
        <end position="604"/>
    </location>
</feature>
<feature type="compositionally biased region" description="Basic and acidic residues" evidence="1">
    <location>
        <begin position="65"/>
        <end position="81"/>
    </location>
</feature>
<dbReference type="Proteomes" id="UP000298030">
    <property type="component" value="Unassembled WGS sequence"/>
</dbReference>
<dbReference type="CDD" id="cd22249">
    <property type="entry name" value="UDM1_RNF168_RNF169-like"/>
    <property type="match status" value="1"/>
</dbReference>
<protein>
    <submittedName>
        <fullName evidence="2">Uncharacterized protein</fullName>
    </submittedName>
</protein>
<feature type="region of interest" description="Disordered" evidence="1">
    <location>
        <begin position="25"/>
        <end position="121"/>
    </location>
</feature>
<feature type="compositionally biased region" description="Basic and acidic residues" evidence="1">
    <location>
        <begin position="502"/>
        <end position="532"/>
    </location>
</feature>
<feature type="region of interest" description="Disordered" evidence="1">
    <location>
        <begin position="502"/>
        <end position="680"/>
    </location>
</feature>
<feature type="compositionally biased region" description="Low complexity" evidence="1">
    <location>
        <begin position="536"/>
        <end position="555"/>
    </location>
</feature>
<feature type="compositionally biased region" description="Polar residues" evidence="1">
    <location>
        <begin position="619"/>
        <end position="649"/>
    </location>
</feature>
<sequence length="680" mass="73913">MGNLPSKASLSPLSIPLFARRPLSSVKSPASSSFSTPHLSSGMSDPSSHSSGSSNDDTASLSVHTPDDAHSLHLPRADAKRSWRSWLPGKRSSSLKHRDRKDKAPVKTPLPDWEPLELPVDPQLLHPPFGASDDEMHTSSVSSFDLVSSTDAITAPSQSPTAAAPPSPALALATFSALIRNSVARTPPQPSPFIQPASGPIYPRSCNRPRLLSQSSPSLRTLTLKKHLRNRLDDPSFPLDGAAIAALGSRPTPEELPTPLLPDYSIAYPDQSMKILSSSPGIHRWICRPAFEDRFAIYVATEAGVQTKPVSSALAVAALEYSEALDVMVDPDYGLVLDKVLPQSPSESVPPVSYPSATIAEPLPMPTIEVSESAPVEVGLPRTSSFITSPSPLRNQHTRDPSEASPVLHEAQSMSTISMSTIQGDTTPRKKKAATATTAVKRVVRFAEDDDEEDDGLPLHLLRAKKKREEKAKFLRVEQQRRMREAFEEQKRQEMEALETERKALAAQKEREERDRRLYAEKVRASRLRSEQVRAGSYNINSGSSSSLLVTSPSSAQLREGERNNRGSKLYSSKHDETLSPRVDELSSSSSSRPTSVRHSSHSLVPPPLPEARSRPPSTYSNTSSEDMRPSSGSRRNSYATSASGSIRSSMAVPYPMYPMWTGQPPEPLSDADADANGAQ</sequence>
<comment type="caution">
    <text evidence="2">The sequence shown here is derived from an EMBL/GenBank/DDBJ whole genome shotgun (WGS) entry which is preliminary data.</text>
</comment>
<feature type="compositionally biased region" description="Polar residues" evidence="1">
    <location>
        <begin position="382"/>
        <end position="395"/>
    </location>
</feature>
<feature type="compositionally biased region" description="Low complexity" evidence="1">
    <location>
        <begin position="25"/>
        <end position="62"/>
    </location>
</feature>
<evidence type="ECO:0000256" key="1">
    <source>
        <dbReference type="SAM" id="MobiDB-lite"/>
    </source>
</evidence>
<feature type="region of interest" description="Disordered" evidence="1">
    <location>
        <begin position="382"/>
        <end position="412"/>
    </location>
</feature>